<accession>A0A1I4JDC9</accession>
<dbReference type="EMBL" id="FOTC01000010">
    <property type="protein sequence ID" value="SFL64582.1"/>
    <property type="molecule type" value="Genomic_DNA"/>
</dbReference>
<dbReference type="STRING" id="553466.SAMN04487950_4486"/>
<reference evidence="2" key="1">
    <citation type="submission" date="2016-10" db="EMBL/GenBank/DDBJ databases">
        <authorList>
            <person name="Varghese N."/>
            <person name="Submissions S."/>
        </authorList>
    </citation>
    <scope>NUCLEOTIDE SEQUENCE [LARGE SCALE GENOMIC DNA]</scope>
    <source>
        <strain evidence="2">CGMCC 1.7738</strain>
    </source>
</reference>
<protein>
    <submittedName>
        <fullName evidence="1">Uncharacterized protein</fullName>
    </submittedName>
</protein>
<evidence type="ECO:0000313" key="2">
    <source>
        <dbReference type="Proteomes" id="UP000199607"/>
    </source>
</evidence>
<organism evidence="1 2">
    <name type="scientific">Halogranum rubrum</name>
    <dbReference type="NCBI Taxonomy" id="553466"/>
    <lineage>
        <taxon>Archaea</taxon>
        <taxon>Methanobacteriati</taxon>
        <taxon>Methanobacteriota</taxon>
        <taxon>Stenosarchaea group</taxon>
        <taxon>Halobacteria</taxon>
        <taxon>Halobacteriales</taxon>
        <taxon>Haloferacaceae</taxon>
    </lineage>
</organism>
<dbReference type="Proteomes" id="UP000199607">
    <property type="component" value="Unassembled WGS sequence"/>
</dbReference>
<gene>
    <name evidence="1" type="ORF">SAMN04487950_4486</name>
</gene>
<evidence type="ECO:0000313" key="1">
    <source>
        <dbReference type="EMBL" id="SFL64582.1"/>
    </source>
</evidence>
<name>A0A1I4JDC9_9EURY</name>
<keyword evidence="2" id="KW-1185">Reference proteome</keyword>
<proteinExistence type="predicted"/>
<dbReference type="RefSeq" id="WP_089872619.1">
    <property type="nucleotide sequence ID" value="NZ_FOTC01000010.1"/>
</dbReference>
<sequence>MGVPTVSDVEDVELYDRLEHRSSDVLCRVFNHFYFESVEEYCDPDEYDPKGWRRLLAGALPEETRSWIQTHAQVADENVDRVHAVAYLNEAYNVPEEKRDPDTLYELAILIHELELEEQLAQLIVSARIKQNEMKRTWVLDEKISLSNLTNRISSFHKSWNQRENRAKAVLVQQELTDESVASLQIFAEKGAGVTEELTFKFREGENNGDTEIPERPELSTVRYRELKQMRVLLKVESDKTLIVFTDEHRRGWTGVLNGFFEHAFDIESVTSTIEKQTVTEAAELREEAHESVDISDNPIEHMTGLIDDRSEAALDAVDASPHGAERKQRLKSKIQNIELSGSEIEDDPNLGTEEFRLIGRTNLDEVFKQVDIEDGFLQFLERASNESLALVLNVDGRHVAARKTGPQSVDGSRLGSETQLALSYFFDQEGVL</sequence>
<dbReference type="AlphaFoldDB" id="A0A1I4JDC9"/>